<gene>
    <name evidence="3" type="ORF">PSTEL_13995</name>
</gene>
<protein>
    <submittedName>
        <fullName evidence="3">Epimerase</fullName>
    </submittedName>
</protein>
<organism evidence="3 4">
    <name type="scientific">Paenibacillus stellifer</name>
    <dbReference type="NCBI Taxonomy" id="169760"/>
    <lineage>
        <taxon>Bacteria</taxon>
        <taxon>Bacillati</taxon>
        <taxon>Bacillota</taxon>
        <taxon>Bacilli</taxon>
        <taxon>Bacillales</taxon>
        <taxon>Paenibacillaceae</taxon>
        <taxon>Paenibacillus</taxon>
    </lineage>
</organism>
<dbReference type="Pfam" id="PF01370">
    <property type="entry name" value="Epimerase"/>
    <property type="match status" value="1"/>
</dbReference>
<evidence type="ECO:0000256" key="1">
    <source>
        <dbReference type="ARBA" id="ARBA00007637"/>
    </source>
</evidence>
<dbReference type="STRING" id="169760.PSTEL_13995"/>
<dbReference type="InterPro" id="IPR001509">
    <property type="entry name" value="Epimerase_deHydtase"/>
</dbReference>
<dbReference type="KEGG" id="pste:PSTEL_13995"/>
<accession>A0A089LT10</accession>
<dbReference type="OrthoDB" id="9771073at2"/>
<dbReference type="SUPFAM" id="SSF51735">
    <property type="entry name" value="NAD(P)-binding Rossmann-fold domains"/>
    <property type="match status" value="1"/>
</dbReference>
<dbReference type="RefSeq" id="WP_038696007.1">
    <property type="nucleotide sequence ID" value="NZ_CP009286.1"/>
</dbReference>
<proteinExistence type="inferred from homology"/>
<dbReference type="HOGENOM" id="CLU_007383_1_7_9"/>
<evidence type="ECO:0000259" key="2">
    <source>
        <dbReference type="Pfam" id="PF01370"/>
    </source>
</evidence>
<dbReference type="AlphaFoldDB" id="A0A089LT10"/>
<dbReference type="Gene3D" id="3.40.50.720">
    <property type="entry name" value="NAD(P)-binding Rossmann-like Domain"/>
    <property type="match status" value="1"/>
</dbReference>
<evidence type="ECO:0000313" key="4">
    <source>
        <dbReference type="Proteomes" id="UP000029507"/>
    </source>
</evidence>
<sequence>MSVYLVTGAAGFIGYHLAEYLSRDSRNIVICADNHVRGEQDSLYQELTARANVTAYDVDLTRPEEVRKLPGQVDYLFHLAALNGTQNFYQRPYEVLRHCTLPAFHLIDYYGRPDSGLKRFVYASTSETYAGTVDSFNWPVPTAEDVPLVIPDPGNPRWSYAASKLHGEVLVHQAGSSKGFPFTIIRYHNVYGPRMGDKHVMPDFARRLNESRFELYGYTDTRSFMYIDDAVKATVLCAHESETAGETVNVGGTKELSMLELAEMMMDISGIKGQLELHPSPRGSVSRRAPVIDKLLRLTSYREEVPLEEGIKRTLDYYLTDEQN</sequence>
<comment type="similarity">
    <text evidence="1">Belongs to the NAD(P)-dependent epimerase/dehydratase family.</text>
</comment>
<keyword evidence="4" id="KW-1185">Reference proteome</keyword>
<dbReference type="EMBL" id="CP009286">
    <property type="protein sequence ID" value="AIQ64037.1"/>
    <property type="molecule type" value="Genomic_DNA"/>
</dbReference>
<dbReference type="PANTHER" id="PTHR43000">
    <property type="entry name" value="DTDP-D-GLUCOSE 4,6-DEHYDRATASE-RELATED"/>
    <property type="match status" value="1"/>
</dbReference>
<dbReference type="InterPro" id="IPR036291">
    <property type="entry name" value="NAD(P)-bd_dom_sf"/>
</dbReference>
<dbReference type="Proteomes" id="UP000029507">
    <property type="component" value="Chromosome"/>
</dbReference>
<feature type="domain" description="NAD-dependent epimerase/dehydratase" evidence="2">
    <location>
        <begin position="5"/>
        <end position="251"/>
    </location>
</feature>
<evidence type="ECO:0000313" key="3">
    <source>
        <dbReference type="EMBL" id="AIQ64037.1"/>
    </source>
</evidence>
<name>A0A089LT10_9BACL</name>
<reference evidence="3 4" key="1">
    <citation type="submission" date="2014-08" db="EMBL/GenBank/DDBJ databases">
        <title>Comparative genomics of the Paenibacillus odorifer group.</title>
        <authorList>
            <person name="den Bakker H.C."/>
            <person name="Tsai Y.-C."/>
            <person name="Martin N."/>
            <person name="Korlach J."/>
            <person name="Wiedmann M."/>
        </authorList>
    </citation>
    <scope>NUCLEOTIDE SEQUENCE [LARGE SCALE GENOMIC DNA]</scope>
    <source>
        <strain evidence="3 4">DSM 14472</strain>
    </source>
</reference>